<proteinExistence type="predicted"/>
<organism evidence="2 3">
    <name type="scientific">Cellulomonas composti</name>
    <dbReference type="NCBI Taxonomy" id="266130"/>
    <lineage>
        <taxon>Bacteria</taxon>
        <taxon>Bacillati</taxon>
        <taxon>Actinomycetota</taxon>
        <taxon>Actinomycetes</taxon>
        <taxon>Micrococcales</taxon>
        <taxon>Cellulomonadaceae</taxon>
        <taxon>Cellulomonas</taxon>
    </lineage>
</organism>
<evidence type="ECO:0008006" key="4">
    <source>
        <dbReference type="Google" id="ProtNLM"/>
    </source>
</evidence>
<sequence length="340" mass="36433">MRHTLALGPLIGVVLLATACGSGPTASSDAMSPEALARQFGACNLPDAGPVYSIMSDLTGTKRWLQVIEVPAEAIPTTAPGWDQDWDLATPQVVVLEDGVRRTERLRIHASFLTVVPWAERNDAGVWFAMATADSGAGEDTVAYPIVVLPTGDGFIPGQCMDLVYDQRMQKEYGADWALLLGRLPGTTKAEAREILGVPEPSSEPSHEAVLEPGTNRTKNLDYIGVRVEPVQRLVDDSGKPLTICTHIDAGWSDCFHTDGDQTPDLSVNAFVDESRTLQFWLLGNDADITAPLGQLGAIQVPETGPDGTALTNVRVSIDLTGLDPATLTEKPANRVLLKE</sequence>
<keyword evidence="3" id="KW-1185">Reference proteome</keyword>
<reference evidence="2 3" key="1">
    <citation type="submission" date="2019-07" db="EMBL/GenBank/DDBJ databases">
        <title>Whole genome shotgun sequence of Cellulomonas composti NBRC 100758.</title>
        <authorList>
            <person name="Hosoyama A."/>
            <person name="Uohara A."/>
            <person name="Ohji S."/>
            <person name="Ichikawa N."/>
        </authorList>
    </citation>
    <scope>NUCLEOTIDE SEQUENCE [LARGE SCALE GENOMIC DNA]</scope>
    <source>
        <strain evidence="2 3">NBRC 100758</strain>
    </source>
</reference>
<protein>
    <recommendedName>
        <fullName evidence="4">Lipoprotein</fullName>
    </recommendedName>
</protein>
<dbReference type="EMBL" id="BJWG01000011">
    <property type="protein sequence ID" value="GEL95816.1"/>
    <property type="molecule type" value="Genomic_DNA"/>
</dbReference>
<dbReference type="Proteomes" id="UP000321720">
    <property type="component" value="Unassembled WGS sequence"/>
</dbReference>
<dbReference type="PROSITE" id="PS51257">
    <property type="entry name" value="PROKAR_LIPOPROTEIN"/>
    <property type="match status" value="1"/>
</dbReference>
<feature type="chain" id="PRO_5039553472" description="Lipoprotein" evidence="1">
    <location>
        <begin position="20"/>
        <end position="340"/>
    </location>
</feature>
<name>A0A511JCZ4_9CELL</name>
<dbReference type="AlphaFoldDB" id="A0A511JCZ4"/>
<dbReference type="RefSeq" id="WP_146843438.1">
    <property type="nucleotide sequence ID" value="NZ_BJWG01000011.1"/>
</dbReference>
<evidence type="ECO:0000313" key="2">
    <source>
        <dbReference type="EMBL" id="GEL95816.1"/>
    </source>
</evidence>
<accession>A0A511JCZ4</accession>
<evidence type="ECO:0000313" key="3">
    <source>
        <dbReference type="Proteomes" id="UP000321720"/>
    </source>
</evidence>
<evidence type="ECO:0000256" key="1">
    <source>
        <dbReference type="SAM" id="SignalP"/>
    </source>
</evidence>
<keyword evidence="1" id="KW-0732">Signal</keyword>
<comment type="caution">
    <text evidence="2">The sequence shown here is derived from an EMBL/GenBank/DDBJ whole genome shotgun (WGS) entry which is preliminary data.</text>
</comment>
<feature type="signal peptide" evidence="1">
    <location>
        <begin position="1"/>
        <end position="19"/>
    </location>
</feature>
<dbReference type="OrthoDB" id="9803436at2"/>
<gene>
    <name evidence="2" type="ORF">CCO02nite_24740</name>
</gene>